<evidence type="ECO:0000313" key="5">
    <source>
        <dbReference type="Proteomes" id="UP000192330"/>
    </source>
</evidence>
<evidence type="ECO:0000256" key="1">
    <source>
        <dbReference type="ARBA" id="ARBA00022679"/>
    </source>
</evidence>
<dbReference type="InterPro" id="IPR016181">
    <property type="entry name" value="Acyl_CoA_acyltransferase"/>
</dbReference>
<dbReference type="OrthoDB" id="9803233at2"/>
<evidence type="ECO:0000313" key="4">
    <source>
        <dbReference type="EMBL" id="SMC51365.1"/>
    </source>
</evidence>
<proteinExistence type="predicted"/>
<dbReference type="AlphaFoldDB" id="A0A1W1ZS62"/>
<protein>
    <submittedName>
        <fullName evidence="4">Putative acetyltransferase</fullName>
    </submittedName>
</protein>
<dbReference type="CDD" id="cd04301">
    <property type="entry name" value="NAT_SF"/>
    <property type="match status" value="1"/>
</dbReference>
<organism evidence="4 5">
    <name type="scientific">Primorskyibacter flagellatus</name>
    <dbReference type="NCBI Taxonomy" id="1387277"/>
    <lineage>
        <taxon>Bacteria</taxon>
        <taxon>Pseudomonadati</taxon>
        <taxon>Pseudomonadota</taxon>
        <taxon>Alphaproteobacteria</taxon>
        <taxon>Rhodobacterales</taxon>
        <taxon>Roseobacteraceae</taxon>
        <taxon>Primorskyibacter</taxon>
    </lineage>
</organism>
<keyword evidence="5" id="KW-1185">Reference proteome</keyword>
<dbReference type="Pfam" id="PF00583">
    <property type="entry name" value="Acetyltransf_1"/>
    <property type="match status" value="1"/>
</dbReference>
<keyword evidence="1 4" id="KW-0808">Transferase</keyword>
<dbReference type="InterPro" id="IPR050832">
    <property type="entry name" value="Bact_Acetyltransf"/>
</dbReference>
<feature type="domain" description="N-acetyltransferase" evidence="3">
    <location>
        <begin position="3"/>
        <end position="151"/>
    </location>
</feature>
<dbReference type="PANTHER" id="PTHR43877:SF2">
    <property type="entry name" value="AMINOALKYLPHOSPHONATE N-ACETYLTRANSFERASE-RELATED"/>
    <property type="match status" value="1"/>
</dbReference>
<evidence type="ECO:0000259" key="3">
    <source>
        <dbReference type="PROSITE" id="PS51186"/>
    </source>
</evidence>
<gene>
    <name evidence="4" type="ORF">SAMN06295998_102125</name>
</gene>
<dbReference type="SUPFAM" id="SSF55729">
    <property type="entry name" value="Acyl-CoA N-acyltransferases (Nat)"/>
    <property type="match status" value="1"/>
</dbReference>
<accession>A0A1W1ZS62</accession>
<keyword evidence="2" id="KW-0012">Acyltransferase</keyword>
<evidence type="ECO:0000256" key="2">
    <source>
        <dbReference type="ARBA" id="ARBA00023315"/>
    </source>
</evidence>
<dbReference type="Gene3D" id="3.40.630.30">
    <property type="match status" value="1"/>
</dbReference>
<dbReference type="GO" id="GO:0016747">
    <property type="term" value="F:acyltransferase activity, transferring groups other than amino-acyl groups"/>
    <property type="evidence" value="ECO:0007669"/>
    <property type="project" value="InterPro"/>
</dbReference>
<dbReference type="PANTHER" id="PTHR43877">
    <property type="entry name" value="AMINOALKYLPHOSPHONATE N-ACETYLTRANSFERASE-RELATED-RELATED"/>
    <property type="match status" value="1"/>
</dbReference>
<name>A0A1W1ZS62_9RHOB</name>
<dbReference type="STRING" id="1387277.SAMN06295998_102125"/>
<dbReference type="PROSITE" id="PS51186">
    <property type="entry name" value="GNAT"/>
    <property type="match status" value="1"/>
</dbReference>
<dbReference type="EMBL" id="FWYD01000002">
    <property type="protein sequence ID" value="SMC51365.1"/>
    <property type="molecule type" value="Genomic_DNA"/>
</dbReference>
<dbReference type="InterPro" id="IPR000182">
    <property type="entry name" value="GNAT_dom"/>
</dbReference>
<reference evidence="4 5" key="1">
    <citation type="submission" date="2017-04" db="EMBL/GenBank/DDBJ databases">
        <authorList>
            <person name="Afonso C.L."/>
            <person name="Miller P.J."/>
            <person name="Scott M.A."/>
            <person name="Spackman E."/>
            <person name="Goraichik I."/>
            <person name="Dimitrov K.M."/>
            <person name="Suarez D.L."/>
            <person name="Swayne D.E."/>
        </authorList>
    </citation>
    <scope>NUCLEOTIDE SEQUENCE [LARGE SCALE GENOMIC DNA]</scope>
    <source>
        <strain evidence="4 5">CGMCC 1.12644</strain>
    </source>
</reference>
<sequence>MPFRIRAGSPHEPQATALLESSQRLMQDLFTAEENYYLSVEVLCAESVVFLVAEEDERILGCVAMRRMDGYGEIKSLFTLPEARGRGIAAGLVNRLEEIARESGYPLLRLETGDLLHEAHRLYARQGFDLCEPFGDYADTSASIFMEKQLA</sequence>
<dbReference type="Proteomes" id="UP000192330">
    <property type="component" value="Unassembled WGS sequence"/>
</dbReference>